<protein>
    <submittedName>
        <fullName evidence="1">Uncharacterized protein</fullName>
    </submittedName>
</protein>
<evidence type="ECO:0000313" key="1">
    <source>
        <dbReference type="EMBL" id="MCY0147044.1"/>
    </source>
</evidence>
<dbReference type="Proteomes" id="UP001073227">
    <property type="component" value="Unassembled WGS sequence"/>
</dbReference>
<evidence type="ECO:0000313" key="2">
    <source>
        <dbReference type="Proteomes" id="UP001073227"/>
    </source>
</evidence>
<proteinExistence type="predicted"/>
<comment type="caution">
    <text evidence="1">The sequence shown here is derived from an EMBL/GenBank/DDBJ whole genome shotgun (WGS) entry which is preliminary data.</text>
</comment>
<name>A0ABT3Z5Q4_9HYPH</name>
<accession>A0ABT3Z5Q4</accession>
<keyword evidence="2" id="KW-1185">Reference proteome</keyword>
<reference evidence="1" key="1">
    <citation type="submission" date="2022-10" db="EMBL/GenBank/DDBJ databases">
        <title>Hoeflea sp. G2-23, isolated from marine algae.</title>
        <authorList>
            <person name="Kristyanto S."/>
            <person name="Kim J.M."/>
            <person name="Jeon C.O."/>
        </authorList>
    </citation>
    <scope>NUCLEOTIDE SEQUENCE</scope>
    <source>
        <strain evidence="1">G2-23</strain>
    </source>
</reference>
<gene>
    <name evidence="1" type="ORF">OEG84_04745</name>
</gene>
<organism evidence="1 2">
    <name type="scientific">Hoeflea algicola</name>
    <dbReference type="NCBI Taxonomy" id="2983763"/>
    <lineage>
        <taxon>Bacteria</taxon>
        <taxon>Pseudomonadati</taxon>
        <taxon>Pseudomonadota</taxon>
        <taxon>Alphaproteobacteria</taxon>
        <taxon>Hyphomicrobiales</taxon>
        <taxon>Rhizobiaceae</taxon>
        <taxon>Hoeflea</taxon>
    </lineage>
</organism>
<dbReference type="EMBL" id="JAOVZR010000001">
    <property type="protein sequence ID" value="MCY0147044.1"/>
    <property type="molecule type" value="Genomic_DNA"/>
</dbReference>
<dbReference type="RefSeq" id="WP_267652665.1">
    <property type="nucleotide sequence ID" value="NZ_JAOVZR010000001.1"/>
</dbReference>
<sequence length="67" mass="7569">MPDQVRNSFATTIRDALKLKKVMIARGLTRAQAKCPECDGMVQGRLAGPKNHMRFWCDGTCKRSLME</sequence>